<sequence length="233" mass="26721">TWNPVTGCTKISEGCTHCYAERMARRLKAMGQVNYVNGFKVTLHPHALNLPLTWKKPQTIFVNSMSDLFHKDIPLSFIRKVFDIMEQAHWHTFQILTKRAERLSELASLLNWPDNVWMGVTVENVSCVKRIDYLRDVRAAVRFLSLEPLLGPLPNMDLSCIDWVIVGGESGPGARLMDEKWVLDIQQQCRTADVPFFFKQWGGVNKKKTGRLLNGRNYSEMPEKDGFLFTAYG</sequence>
<evidence type="ECO:0000313" key="1">
    <source>
        <dbReference type="EMBL" id="GAF92541.1"/>
    </source>
</evidence>
<gene>
    <name evidence="1" type="ORF">S01H1_21147</name>
</gene>
<dbReference type="EMBL" id="BARS01011677">
    <property type="protein sequence ID" value="GAF92541.1"/>
    <property type="molecule type" value="Genomic_DNA"/>
</dbReference>
<proteinExistence type="predicted"/>
<dbReference type="AlphaFoldDB" id="X0TZJ4"/>
<protein>
    <recommendedName>
        <fullName evidence="2">Phage Gp37Gp68 family protein</fullName>
    </recommendedName>
</protein>
<organism evidence="1">
    <name type="scientific">marine sediment metagenome</name>
    <dbReference type="NCBI Taxonomy" id="412755"/>
    <lineage>
        <taxon>unclassified sequences</taxon>
        <taxon>metagenomes</taxon>
        <taxon>ecological metagenomes</taxon>
    </lineage>
</organism>
<feature type="non-terminal residue" evidence="1">
    <location>
        <position position="1"/>
    </location>
</feature>
<dbReference type="Pfam" id="PF07505">
    <property type="entry name" value="DUF5131"/>
    <property type="match status" value="1"/>
</dbReference>
<evidence type="ECO:0008006" key="2">
    <source>
        <dbReference type="Google" id="ProtNLM"/>
    </source>
</evidence>
<name>X0TZJ4_9ZZZZ</name>
<comment type="caution">
    <text evidence="1">The sequence shown here is derived from an EMBL/GenBank/DDBJ whole genome shotgun (WGS) entry which is preliminary data.</text>
</comment>
<dbReference type="InterPro" id="IPR011101">
    <property type="entry name" value="DUF5131"/>
</dbReference>
<accession>X0TZJ4</accession>
<reference evidence="1" key="1">
    <citation type="journal article" date="2014" name="Front. Microbiol.">
        <title>High frequency of phylogenetically diverse reductive dehalogenase-homologous genes in deep subseafloor sedimentary metagenomes.</title>
        <authorList>
            <person name="Kawai M."/>
            <person name="Futagami T."/>
            <person name="Toyoda A."/>
            <person name="Takaki Y."/>
            <person name="Nishi S."/>
            <person name="Hori S."/>
            <person name="Arai W."/>
            <person name="Tsubouchi T."/>
            <person name="Morono Y."/>
            <person name="Uchiyama I."/>
            <person name="Ito T."/>
            <person name="Fujiyama A."/>
            <person name="Inagaki F."/>
            <person name="Takami H."/>
        </authorList>
    </citation>
    <scope>NUCLEOTIDE SEQUENCE</scope>
    <source>
        <strain evidence="1">Expedition CK06-06</strain>
    </source>
</reference>